<keyword evidence="4" id="KW-1185">Reference proteome</keyword>
<feature type="compositionally biased region" description="Polar residues" evidence="1">
    <location>
        <begin position="283"/>
        <end position="292"/>
    </location>
</feature>
<dbReference type="Proteomes" id="UP000275385">
    <property type="component" value="Unassembled WGS sequence"/>
</dbReference>
<proteinExistence type="predicted"/>
<feature type="region of interest" description="Disordered" evidence="1">
    <location>
        <begin position="269"/>
        <end position="292"/>
    </location>
</feature>
<organism evidence="3 4">
    <name type="scientific">Coniochaeta pulveracea</name>
    <dbReference type="NCBI Taxonomy" id="177199"/>
    <lineage>
        <taxon>Eukaryota</taxon>
        <taxon>Fungi</taxon>
        <taxon>Dikarya</taxon>
        <taxon>Ascomycota</taxon>
        <taxon>Pezizomycotina</taxon>
        <taxon>Sordariomycetes</taxon>
        <taxon>Sordariomycetidae</taxon>
        <taxon>Coniochaetales</taxon>
        <taxon>Coniochaetaceae</taxon>
        <taxon>Coniochaeta</taxon>
    </lineage>
</organism>
<name>A0A420YL87_9PEZI</name>
<evidence type="ECO:0000313" key="3">
    <source>
        <dbReference type="EMBL" id="RKU48657.1"/>
    </source>
</evidence>
<reference evidence="3 4" key="1">
    <citation type="submission" date="2018-08" db="EMBL/GenBank/DDBJ databases">
        <title>Draft genome of the lignicolous fungus Coniochaeta pulveracea.</title>
        <authorList>
            <person name="Borstlap C.J."/>
            <person name="De Witt R.N."/>
            <person name="Botha A."/>
            <person name="Volschenk H."/>
        </authorList>
    </citation>
    <scope>NUCLEOTIDE SEQUENCE [LARGE SCALE GENOMIC DNA]</scope>
    <source>
        <strain evidence="3 4">CAB683</strain>
    </source>
</reference>
<protein>
    <submittedName>
        <fullName evidence="3">Uncharacterized protein</fullName>
    </submittedName>
</protein>
<dbReference type="AlphaFoldDB" id="A0A420YL87"/>
<feature type="transmembrane region" description="Helical" evidence="2">
    <location>
        <begin position="162"/>
        <end position="184"/>
    </location>
</feature>
<keyword evidence="2" id="KW-0812">Transmembrane</keyword>
<gene>
    <name evidence="3" type="ORF">DL546_009346</name>
</gene>
<evidence type="ECO:0000256" key="1">
    <source>
        <dbReference type="SAM" id="MobiDB-lite"/>
    </source>
</evidence>
<evidence type="ECO:0000256" key="2">
    <source>
        <dbReference type="SAM" id="Phobius"/>
    </source>
</evidence>
<sequence length="331" mass="37079">MTSHEKPARKPRDWLEVSSTLLRVVQWMSACFVYTTVYLRLSHVIYAGEDISRVRAIKPLMTLTLVYSTLGLLVTSVLKTSEKLKASSWHAFTIASLPADMVMLGAAAAQFVILNIRTFECAAVLRAGNGKTHYLLDANGNANGWFHSESSEYDSSQCLFPRGVYCMCIITIFSYITTIMLNVARLLQFRKPTITEKDEWSPSFLEGQNWPYNQMVEDIHRPSSPVSVHSVRSLERRALPQRPAPVIEPKYANLPAEILANMVVTPFQGNEEPTDRRFAETTPRASYETSASLDPDHYIVSDGFQPPEEPPALINIALSEINPVNAWQPSG</sequence>
<feature type="transmembrane region" description="Helical" evidence="2">
    <location>
        <begin position="90"/>
        <end position="113"/>
    </location>
</feature>
<evidence type="ECO:0000313" key="4">
    <source>
        <dbReference type="Proteomes" id="UP000275385"/>
    </source>
</evidence>
<comment type="caution">
    <text evidence="3">The sequence shown here is derived from an EMBL/GenBank/DDBJ whole genome shotgun (WGS) entry which is preliminary data.</text>
</comment>
<feature type="transmembrane region" description="Helical" evidence="2">
    <location>
        <begin position="21"/>
        <end position="39"/>
    </location>
</feature>
<dbReference type="EMBL" id="QVQW01000004">
    <property type="protein sequence ID" value="RKU48657.1"/>
    <property type="molecule type" value="Genomic_DNA"/>
</dbReference>
<feature type="transmembrane region" description="Helical" evidence="2">
    <location>
        <begin position="59"/>
        <end position="78"/>
    </location>
</feature>
<accession>A0A420YL87</accession>
<keyword evidence="2" id="KW-0472">Membrane</keyword>
<keyword evidence="2" id="KW-1133">Transmembrane helix</keyword>
<dbReference type="OrthoDB" id="4940902at2759"/>